<dbReference type="GO" id="GO:0009425">
    <property type="term" value="C:bacterial-type flagellum basal body"/>
    <property type="evidence" value="ECO:0007669"/>
    <property type="project" value="InterPro"/>
</dbReference>
<keyword evidence="9 10" id="KW-0472">Membrane</keyword>
<dbReference type="STRING" id="83765.SAMN05660284_01974"/>
<evidence type="ECO:0000256" key="9">
    <source>
        <dbReference type="ARBA" id="ARBA00023136"/>
    </source>
</evidence>
<keyword evidence="4" id="KW-1003">Cell membrane</keyword>
<comment type="subcellular location">
    <subcellularLocation>
        <location evidence="10">Cell inner membrane</location>
    </subcellularLocation>
    <subcellularLocation>
        <location evidence="2">Cell membrane</location>
        <topology evidence="2">Single-pass membrane protein</topology>
    </subcellularLocation>
</comment>
<feature type="transmembrane region" description="Helical" evidence="10">
    <location>
        <begin position="16"/>
        <end position="41"/>
    </location>
</feature>
<comment type="function">
    <text evidence="1 10">Controls the rotational direction of flagella during chemotaxis.</text>
</comment>
<keyword evidence="12" id="KW-0969">Cilium</keyword>
<dbReference type="PANTHER" id="PTHR35091:SF2">
    <property type="entry name" value="FLAGELLAR PROTEIN FLIL"/>
    <property type="match status" value="1"/>
</dbReference>
<evidence type="ECO:0000256" key="1">
    <source>
        <dbReference type="ARBA" id="ARBA00002254"/>
    </source>
</evidence>
<keyword evidence="5 10" id="KW-0145">Chemotaxis</keyword>
<keyword evidence="13" id="KW-1185">Reference proteome</keyword>
<keyword evidence="8 10" id="KW-1133">Transmembrane helix</keyword>
<evidence type="ECO:0000256" key="5">
    <source>
        <dbReference type="ARBA" id="ARBA00022500"/>
    </source>
</evidence>
<dbReference type="Proteomes" id="UP000242869">
    <property type="component" value="Unassembled WGS sequence"/>
</dbReference>
<feature type="region of interest" description="Disordered" evidence="11">
    <location>
        <begin position="46"/>
        <end position="67"/>
    </location>
</feature>
<name>A0A1I5ASD1_9NEIS</name>
<accession>A0A1I5ASD1</accession>
<keyword evidence="6 10" id="KW-0812">Transmembrane</keyword>
<dbReference type="OrthoDB" id="5297029at2"/>
<dbReference type="GO" id="GO:0005886">
    <property type="term" value="C:plasma membrane"/>
    <property type="evidence" value="ECO:0007669"/>
    <property type="project" value="UniProtKB-SubCell"/>
</dbReference>
<evidence type="ECO:0000313" key="12">
    <source>
        <dbReference type="EMBL" id="SFN65355.1"/>
    </source>
</evidence>
<evidence type="ECO:0000256" key="3">
    <source>
        <dbReference type="ARBA" id="ARBA00008281"/>
    </source>
</evidence>
<organism evidence="12 13">
    <name type="scientific">Formivibrio citricus</name>
    <dbReference type="NCBI Taxonomy" id="83765"/>
    <lineage>
        <taxon>Bacteria</taxon>
        <taxon>Pseudomonadati</taxon>
        <taxon>Pseudomonadota</taxon>
        <taxon>Betaproteobacteria</taxon>
        <taxon>Neisseriales</taxon>
        <taxon>Chitinibacteraceae</taxon>
        <taxon>Formivibrio</taxon>
    </lineage>
</organism>
<sequence length="175" mass="19102">MSEAKADAAPKSKKKLMMFIIIGVVVLVLLVGGGLAAFLMLKSGNSEDDGGQATKTEAKKDAKKKKDEKKAAPVFEKLAQFTVNLNAPETNEVLQTDISVELSNVKEKDLLKQYMPKIQSEVNKLLRSKKPEEVKTAAGTDKLGAEIRELINKILKIEGEGEGVLSVQFTTFIVR</sequence>
<dbReference type="GO" id="GO:0006935">
    <property type="term" value="P:chemotaxis"/>
    <property type="evidence" value="ECO:0007669"/>
    <property type="project" value="UniProtKB-KW"/>
</dbReference>
<evidence type="ECO:0000256" key="2">
    <source>
        <dbReference type="ARBA" id="ARBA00004162"/>
    </source>
</evidence>
<protein>
    <recommendedName>
        <fullName evidence="10">Flagellar protein FliL</fullName>
    </recommendedName>
</protein>
<keyword evidence="7 10" id="KW-0283">Flagellar rotation</keyword>
<evidence type="ECO:0000256" key="10">
    <source>
        <dbReference type="RuleBase" id="RU364125"/>
    </source>
</evidence>
<feature type="compositionally biased region" description="Basic and acidic residues" evidence="11">
    <location>
        <begin position="56"/>
        <end position="67"/>
    </location>
</feature>
<keyword evidence="10" id="KW-0997">Cell inner membrane</keyword>
<dbReference type="EMBL" id="FOVE01000014">
    <property type="protein sequence ID" value="SFN65355.1"/>
    <property type="molecule type" value="Genomic_DNA"/>
</dbReference>
<comment type="similarity">
    <text evidence="3 10">Belongs to the FliL family.</text>
</comment>
<proteinExistence type="inferred from homology"/>
<dbReference type="AlphaFoldDB" id="A0A1I5ASD1"/>
<evidence type="ECO:0000313" key="13">
    <source>
        <dbReference type="Proteomes" id="UP000242869"/>
    </source>
</evidence>
<evidence type="ECO:0000256" key="4">
    <source>
        <dbReference type="ARBA" id="ARBA00022475"/>
    </source>
</evidence>
<dbReference type="Pfam" id="PF03748">
    <property type="entry name" value="FliL"/>
    <property type="match status" value="1"/>
</dbReference>
<evidence type="ECO:0000256" key="7">
    <source>
        <dbReference type="ARBA" id="ARBA00022779"/>
    </source>
</evidence>
<reference evidence="13" key="1">
    <citation type="submission" date="2016-10" db="EMBL/GenBank/DDBJ databases">
        <authorList>
            <person name="Varghese N."/>
            <person name="Submissions S."/>
        </authorList>
    </citation>
    <scope>NUCLEOTIDE SEQUENCE [LARGE SCALE GENOMIC DNA]</scope>
    <source>
        <strain evidence="13">DSM 6150</strain>
    </source>
</reference>
<evidence type="ECO:0000256" key="8">
    <source>
        <dbReference type="ARBA" id="ARBA00022989"/>
    </source>
</evidence>
<dbReference type="RefSeq" id="WP_091195391.1">
    <property type="nucleotide sequence ID" value="NZ_FOVE01000014.1"/>
</dbReference>
<evidence type="ECO:0000256" key="11">
    <source>
        <dbReference type="SAM" id="MobiDB-lite"/>
    </source>
</evidence>
<dbReference type="GO" id="GO:0071978">
    <property type="term" value="P:bacterial-type flagellum-dependent swarming motility"/>
    <property type="evidence" value="ECO:0007669"/>
    <property type="project" value="TreeGrafter"/>
</dbReference>
<dbReference type="PANTHER" id="PTHR35091">
    <property type="entry name" value="FLAGELLAR PROTEIN FLIL"/>
    <property type="match status" value="1"/>
</dbReference>
<keyword evidence="12" id="KW-0966">Cell projection</keyword>
<gene>
    <name evidence="12" type="ORF">SAMN05660284_01974</name>
</gene>
<dbReference type="InterPro" id="IPR005503">
    <property type="entry name" value="FliL"/>
</dbReference>
<evidence type="ECO:0000256" key="6">
    <source>
        <dbReference type="ARBA" id="ARBA00022692"/>
    </source>
</evidence>
<keyword evidence="12" id="KW-0282">Flagellum</keyword>